<dbReference type="Gene3D" id="3.30.160.60">
    <property type="entry name" value="Classic Zinc Finger"/>
    <property type="match status" value="1"/>
</dbReference>
<feature type="compositionally biased region" description="Acidic residues" evidence="3">
    <location>
        <begin position="916"/>
        <end position="931"/>
    </location>
</feature>
<feature type="compositionally biased region" description="Basic residues" evidence="3">
    <location>
        <begin position="758"/>
        <end position="767"/>
    </location>
</feature>
<feature type="compositionally biased region" description="Basic and acidic residues" evidence="3">
    <location>
        <begin position="675"/>
        <end position="685"/>
    </location>
</feature>
<feature type="compositionally biased region" description="Basic and acidic residues" evidence="3">
    <location>
        <begin position="1108"/>
        <end position="1135"/>
    </location>
</feature>
<dbReference type="PROSITE" id="PS00028">
    <property type="entry name" value="ZINC_FINGER_C2H2_1"/>
    <property type="match status" value="1"/>
</dbReference>
<feature type="compositionally biased region" description="Basic and acidic residues" evidence="3">
    <location>
        <begin position="1342"/>
        <end position="1357"/>
    </location>
</feature>
<dbReference type="SUPFAM" id="SSF57667">
    <property type="entry name" value="beta-beta-alpha zinc fingers"/>
    <property type="match status" value="1"/>
</dbReference>
<feature type="compositionally biased region" description="Basic residues" evidence="3">
    <location>
        <begin position="896"/>
        <end position="909"/>
    </location>
</feature>
<evidence type="ECO:0000256" key="2">
    <source>
        <dbReference type="SAM" id="Coils"/>
    </source>
</evidence>
<feature type="compositionally biased region" description="Basic and acidic residues" evidence="3">
    <location>
        <begin position="1145"/>
        <end position="1158"/>
    </location>
</feature>
<keyword evidence="1" id="KW-0863">Zinc-finger</keyword>
<dbReference type="GO" id="GO:0008270">
    <property type="term" value="F:zinc ion binding"/>
    <property type="evidence" value="ECO:0007669"/>
    <property type="project" value="UniProtKB-KW"/>
</dbReference>
<feature type="compositionally biased region" description="Basic residues" evidence="3">
    <location>
        <begin position="979"/>
        <end position="997"/>
    </location>
</feature>
<dbReference type="GeneID" id="100121183"/>
<feature type="compositionally biased region" description="Polar residues" evidence="3">
    <location>
        <begin position="954"/>
        <end position="963"/>
    </location>
</feature>
<dbReference type="InterPro" id="IPR036236">
    <property type="entry name" value="Znf_C2H2_sf"/>
</dbReference>
<evidence type="ECO:0000256" key="3">
    <source>
        <dbReference type="SAM" id="MobiDB-lite"/>
    </source>
</evidence>
<dbReference type="KEGG" id="nvi:100121183"/>
<feature type="compositionally biased region" description="Basic residues" evidence="3">
    <location>
        <begin position="738"/>
        <end position="747"/>
    </location>
</feature>
<organism evidence="5 6">
    <name type="scientific">Nasonia vitripennis</name>
    <name type="common">Parasitic wasp</name>
    <dbReference type="NCBI Taxonomy" id="7425"/>
    <lineage>
        <taxon>Eukaryota</taxon>
        <taxon>Metazoa</taxon>
        <taxon>Ecdysozoa</taxon>
        <taxon>Arthropoda</taxon>
        <taxon>Hexapoda</taxon>
        <taxon>Insecta</taxon>
        <taxon>Pterygota</taxon>
        <taxon>Neoptera</taxon>
        <taxon>Endopterygota</taxon>
        <taxon>Hymenoptera</taxon>
        <taxon>Apocrita</taxon>
        <taxon>Proctotrupomorpha</taxon>
        <taxon>Chalcidoidea</taxon>
        <taxon>Pteromalidae</taxon>
        <taxon>Pteromalinae</taxon>
        <taxon>Nasonia</taxon>
    </lineage>
</organism>
<feature type="compositionally biased region" description="Polar residues" evidence="3">
    <location>
        <begin position="686"/>
        <end position="697"/>
    </location>
</feature>
<evidence type="ECO:0000259" key="4">
    <source>
        <dbReference type="PROSITE" id="PS50157"/>
    </source>
</evidence>
<protein>
    <recommendedName>
        <fullName evidence="4">C2H2-type domain-containing protein</fullName>
    </recommendedName>
</protein>
<reference evidence="5" key="1">
    <citation type="submission" date="2021-01" db="UniProtKB">
        <authorList>
            <consortium name="EnsemblMetazoa"/>
        </authorList>
    </citation>
    <scope>IDENTIFICATION</scope>
</reference>
<feature type="compositionally biased region" description="Basic and acidic residues" evidence="3">
    <location>
        <begin position="793"/>
        <end position="804"/>
    </location>
</feature>
<accession>A0A7M7QM18</accession>
<feature type="region of interest" description="Disordered" evidence="3">
    <location>
        <begin position="730"/>
        <end position="831"/>
    </location>
</feature>
<keyword evidence="1" id="KW-0862">Zinc</keyword>
<feature type="compositionally biased region" description="Acidic residues" evidence="3">
    <location>
        <begin position="88"/>
        <end position="97"/>
    </location>
</feature>
<feature type="compositionally biased region" description="Basic and acidic residues" evidence="3">
    <location>
        <begin position="1177"/>
        <end position="1204"/>
    </location>
</feature>
<feature type="compositionally biased region" description="Basic and acidic residues" evidence="3">
    <location>
        <begin position="964"/>
        <end position="978"/>
    </location>
</feature>
<feature type="compositionally biased region" description="Basic and acidic residues" evidence="3">
    <location>
        <begin position="1414"/>
        <end position="1469"/>
    </location>
</feature>
<feature type="compositionally biased region" description="Polar residues" evidence="3">
    <location>
        <begin position="1072"/>
        <end position="1082"/>
    </location>
</feature>
<keyword evidence="6" id="KW-1185">Reference proteome</keyword>
<dbReference type="RefSeq" id="XP_032451749.1">
    <property type="nucleotide sequence ID" value="XM_032595858.1"/>
</dbReference>
<dbReference type="PROSITE" id="PS50157">
    <property type="entry name" value="ZINC_FINGER_C2H2_2"/>
    <property type="match status" value="2"/>
</dbReference>
<dbReference type="Proteomes" id="UP000002358">
    <property type="component" value="Chromosome 1"/>
</dbReference>
<dbReference type="EnsemblMetazoa" id="XM_008215764">
    <property type="protein sequence ID" value="XP_008213986"/>
    <property type="gene ID" value="LOC100121183"/>
</dbReference>
<evidence type="ECO:0000313" key="6">
    <source>
        <dbReference type="Proteomes" id="UP000002358"/>
    </source>
</evidence>
<proteinExistence type="predicted"/>
<dbReference type="SMART" id="SM00355">
    <property type="entry name" value="ZnF_C2H2"/>
    <property type="match status" value="2"/>
</dbReference>
<dbReference type="InParanoid" id="A0A7M7QM18"/>
<evidence type="ECO:0000256" key="1">
    <source>
        <dbReference type="PROSITE-ProRule" id="PRU00042"/>
    </source>
</evidence>
<feature type="coiled-coil region" evidence="2">
    <location>
        <begin position="185"/>
        <end position="225"/>
    </location>
</feature>
<feature type="compositionally biased region" description="Acidic residues" evidence="3">
    <location>
        <begin position="1371"/>
        <end position="1384"/>
    </location>
</feature>
<dbReference type="OrthoDB" id="7694372at2759"/>
<feature type="compositionally biased region" description="Basic and acidic residues" evidence="3">
    <location>
        <begin position="1213"/>
        <end position="1295"/>
    </location>
</feature>
<dbReference type="EnsemblMetazoa" id="XM_032595858">
    <property type="protein sequence ID" value="XP_032451749"/>
    <property type="gene ID" value="LOC100121183"/>
</dbReference>
<keyword evidence="1" id="KW-0479">Metal-binding</keyword>
<feature type="domain" description="C2H2-type" evidence="4">
    <location>
        <begin position="878"/>
        <end position="906"/>
    </location>
</feature>
<dbReference type="RefSeq" id="XP_008213986.3">
    <property type="nucleotide sequence ID" value="XM_008215764.4"/>
</dbReference>
<name>A0A7M7QM18_NASVI</name>
<evidence type="ECO:0000313" key="5">
    <source>
        <dbReference type="EnsemblMetazoa" id="XP_032451749"/>
    </source>
</evidence>
<feature type="region of interest" description="Disordered" evidence="3">
    <location>
        <begin position="72"/>
        <end position="97"/>
    </location>
</feature>
<dbReference type="InterPro" id="IPR013087">
    <property type="entry name" value="Znf_C2H2_type"/>
</dbReference>
<sequence>MELEGDSLLPITDEQETVSMELNTSAGMDLLSQCQTHEVEGAVIIYDTESQEMAEEDKSSEDPDNFITLHASTDAKSEVQEEAASAENLDEADNETDDDETIATFVTSTGQQLALYAVEDSDEIFAVALYDESGEPPTNFHFLMKADVERLIGEGAVKTVKKPQAQPNRESKPAEKKEEIKFERLSDLQAKAEKEEAAAIQLKKVQEMQNEKKREEAAAAAAAAAAATAAAVQLKTIHLVQTEKKEEAVAAPVQLKVHETKVDIKEEVASPAQLKKVHEMKPEKKEETISGPAPAPAQLKKVHEMKTEKKDVVGASQLKKVHDLKTENKEEAAAAQLKKIHEVKTEIVEVPGPQPKAQIPKPQCRIVQKVEQKKTVGTPNRNLINRNINSPNVSTITKTTKTYGNIKSPNASTITKTYGNMKTPTGTPTITRVIKTYGNINTSSGSTIAKTTKTYGNINAPGVSTVYKTTKPIGNINSPNASTITKTTKTIGNINSPSASTITKTTKIIGSAYQPRMTQPKKETKVAYVISNDSQYVIDNVLEDLDSDTEIIEESTVQYILCDGDPSDSEMTFDELQASLQSFKANKPNVNQTKTSTPQKTEKKKETIIRYSTFLKSSSKVAPILSQKREPVTTVYRTYSKSPKKARMTNNLLHPIKKIKQEVEDSSYGDTSAFDDGHLSSDDLSRNTSKQNASMSDTPGMAKVKRSRKQQLTMVNRTDSEIIIQSTYSEGEEEPVVMKKRGRRRKKLSPDPDYNPRKVLKKAKKANRSVEVIEIDVDESERASGQDSTLEGNKGKGSSDKENETISVNDSEAEAEEEEEPSAPKKVKQPMMQCSHCNRNFRKRKALEKHVQVCPKSPAYIQKLEERKKLAAQSGKRFKCKSCEETFDIAVSLARHVRVVHSLRKKKTKTERSESSESEEQEEDVPDESMEESSPKPESARKRRGRPPAKKSLANESPSSNIELKLDSSTETLHQEPKRRGRPPGRKSVVKAPRKRSISKERSLSPDSEDAAVSSESLPKKRGKPTRCNPSKDDEQEAPEGEGKIDSSTETEKTLESTPLKKGTKPMVVLVNYSNVGKSMNSEADEKYESSDEMPLEARKKRSSKRSVSKDDKSVSSEGEKKNDSSDETRPLEARKKTRSSKTSVSKDDTEAEEKNYSSDEAPLEARKKARTSKASVAKEDSSVTAEADEKNESLDEAPLEARKKAIMSKPSTSKEDRSVSPEVKDERSKTVEEKSKEARSATPDPEKKEEKTAELSEEPKEVPAKKTVEETVQENKEKLITEPLKKRKLSKDESTNVDDPAASKTEDKVETSVEVSVEPSRKKTRSAKESISTDEESEIQIAKEKSEDSEAPSETRKRGRPSKVKLTVEEQMEALMAEDEPESSTENPTESWNRGKPSRARTFVEEELEVPVEEEKEKPAKVSEHSAEIRRKSRSSKDVPSAKEDETEISDSKESTSESSEHPRKQVR</sequence>
<feature type="region of interest" description="Disordered" evidence="3">
    <location>
        <begin position="663"/>
        <end position="718"/>
    </location>
</feature>
<feature type="compositionally biased region" description="Basic and acidic residues" evidence="3">
    <location>
        <begin position="1041"/>
        <end position="1055"/>
    </location>
</feature>
<keyword evidence="2" id="KW-0175">Coiled coil</keyword>
<feature type="region of interest" description="Disordered" evidence="3">
    <location>
        <begin position="896"/>
        <end position="1469"/>
    </location>
</feature>
<feature type="domain" description="C2H2-type" evidence="4">
    <location>
        <begin position="832"/>
        <end position="853"/>
    </location>
</feature>
<feature type="compositionally biased region" description="Acidic residues" evidence="3">
    <location>
        <begin position="811"/>
        <end position="821"/>
    </location>
</feature>